<evidence type="ECO:0000256" key="5">
    <source>
        <dbReference type="ARBA" id="ARBA00023136"/>
    </source>
</evidence>
<gene>
    <name evidence="8" type="ORF">ACFSL2_21650</name>
</gene>
<feature type="transmembrane region" description="Helical" evidence="6">
    <location>
        <begin position="271"/>
        <end position="290"/>
    </location>
</feature>
<feature type="transmembrane region" description="Helical" evidence="6">
    <location>
        <begin position="248"/>
        <end position="265"/>
    </location>
</feature>
<feature type="transmembrane region" description="Helical" evidence="6">
    <location>
        <begin position="218"/>
        <end position="236"/>
    </location>
</feature>
<comment type="similarity">
    <text evidence="2 6">Belongs to the 4-toluene sulfonate uptake permease (TSUP) (TC 2.A.102) family.</text>
</comment>
<keyword evidence="9" id="KW-1185">Reference proteome</keyword>
<evidence type="ECO:0000256" key="2">
    <source>
        <dbReference type="ARBA" id="ARBA00009142"/>
    </source>
</evidence>
<evidence type="ECO:0000256" key="6">
    <source>
        <dbReference type="RuleBase" id="RU363041"/>
    </source>
</evidence>
<keyword evidence="6" id="KW-1003">Cell membrane</keyword>
<dbReference type="Pfam" id="PF01925">
    <property type="entry name" value="TauE"/>
    <property type="match status" value="1"/>
</dbReference>
<comment type="caution">
    <text evidence="8">The sequence shown here is derived from an EMBL/GenBank/DDBJ whole genome shotgun (WGS) entry which is preliminary data.</text>
</comment>
<proteinExistence type="inferred from homology"/>
<organism evidence="8 9">
    <name type="scientific">Promicromonospora aerolata</name>
    <dbReference type="NCBI Taxonomy" id="195749"/>
    <lineage>
        <taxon>Bacteria</taxon>
        <taxon>Bacillati</taxon>
        <taxon>Actinomycetota</taxon>
        <taxon>Actinomycetes</taxon>
        <taxon>Micrococcales</taxon>
        <taxon>Promicromonosporaceae</taxon>
        <taxon>Promicromonospora</taxon>
    </lineage>
</organism>
<keyword evidence="4 6" id="KW-1133">Transmembrane helix</keyword>
<feature type="transmembrane region" description="Helical" evidence="6">
    <location>
        <begin position="104"/>
        <end position="126"/>
    </location>
</feature>
<evidence type="ECO:0000256" key="1">
    <source>
        <dbReference type="ARBA" id="ARBA00004141"/>
    </source>
</evidence>
<keyword evidence="5 6" id="KW-0472">Membrane</keyword>
<dbReference type="EMBL" id="JBHUHF010000001">
    <property type="protein sequence ID" value="MFD2028116.1"/>
    <property type="molecule type" value="Genomic_DNA"/>
</dbReference>
<dbReference type="InterPro" id="IPR002781">
    <property type="entry name" value="TM_pro_TauE-like"/>
</dbReference>
<keyword evidence="3 6" id="KW-0812">Transmembrane</keyword>
<evidence type="ECO:0000313" key="8">
    <source>
        <dbReference type="EMBL" id="MFD2028116.1"/>
    </source>
</evidence>
<feature type="transmembrane region" description="Helical" evidence="6">
    <location>
        <begin position="6"/>
        <end position="28"/>
    </location>
</feature>
<feature type="transmembrane region" description="Helical" evidence="6">
    <location>
        <begin position="156"/>
        <end position="185"/>
    </location>
</feature>
<dbReference type="PANTHER" id="PTHR43701:SF2">
    <property type="entry name" value="MEMBRANE TRANSPORTER PROTEIN YJNA-RELATED"/>
    <property type="match status" value="1"/>
</dbReference>
<feature type="transmembrane region" description="Helical" evidence="6">
    <location>
        <begin position="73"/>
        <end position="92"/>
    </location>
</feature>
<protein>
    <recommendedName>
        <fullName evidence="6">Probable membrane transporter protein</fullName>
    </recommendedName>
</protein>
<dbReference type="PANTHER" id="PTHR43701">
    <property type="entry name" value="MEMBRANE TRANSPORTER PROTEIN MJ0441-RELATED"/>
    <property type="match status" value="1"/>
</dbReference>
<name>A0ABW4VBT9_9MICO</name>
<feature type="region of interest" description="Disordered" evidence="7">
    <location>
        <begin position="298"/>
        <end position="329"/>
    </location>
</feature>
<evidence type="ECO:0000256" key="4">
    <source>
        <dbReference type="ARBA" id="ARBA00022989"/>
    </source>
</evidence>
<evidence type="ECO:0000256" key="7">
    <source>
        <dbReference type="SAM" id="MobiDB-lite"/>
    </source>
</evidence>
<reference evidence="9" key="1">
    <citation type="journal article" date="2019" name="Int. J. Syst. Evol. Microbiol.">
        <title>The Global Catalogue of Microorganisms (GCM) 10K type strain sequencing project: providing services to taxonomists for standard genome sequencing and annotation.</title>
        <authorList>
            <consortium name="The Broad Institute Genomics Platform"/>
            <consortium name="The Broad Institute Genome Sequencing Center for Infectious Disease"/>
            <person name="Wu L."/>
            <person name="Ma J."/>
        </authorList>
    </citation>
    <scope>NUCLEOTIDE SEQUENCE [LARGE SCALE GENOMIC DNA]</scope>
    <source>
        <strain evidence="9">CCM 7043</strain>
    </source>
</reference>
<dbReference type="InterPro" id="IPR051598">
    <property type="entry name" value="TSUP/Inactive_protease-like"/>
</dbReference>
<feature type="compositionally biased region" description="Acidic residues" evidence="7">
    <location>
        <begin position="306"/>
        <end position="319"/>
    </location>
</feature>
<evidence type="ECO:0000313" key="9">
    <source>
        <dbReference type="Proteomes" id="UP001597338"/>
    </source>
</evidence>
<evidence type="ECO:0000256" key="3">
    <source>
        <dbReference type="ARBA" id="ARBA00022692"/>
    </source>
</evidence>
<accession>A0ABW4VBT9</accession>
<sequence length="329" mass="33365">MSIDPALIVGGLLVGFIVGLTGMGGGALMTPMLIFVFRVDPLVAVSSDVVASLFMKPAGAFVHLRRKTVNLKLVLWLCVGSVPAAFSGALLIKVLPFGESLDAALLRVLGVALLIASGGLVVRAVLQMVRSRSAFGEGPARPSAPRELVVRPLPTALLGALAGLLVGMTSVGAGSIVIVVLLLLYPALKASQLVGTDLVQAVPLVAAASLGHVLYGDFSLGLTTSLLIGAIPGAWFGAHVSSRAPGGIIRRALAILLLASALKLLGASIPVVLGAAAAALVLGNLTWFLVKRRFAAGSAASVADSVPDETTEGPADDSATDPAETSPRR</sequence>
<dbReference type="Proteomes" id="UP001597338">
    <property type="component" value="Unassembled WGS sequence"/>
</dbReference>
<comment type="subcellular location">
    <subcellularLocation>
        <location evidence="6">Cell membrane</location>
        <topology evidence="6">Multi-pass membrane protein</topology>
    </subcellularLocation>
    <subcellularLocation>
        <location evidence="1">Membrane</location>
        <topology evidence="1">Multi-pass membrane protein</topology>
    </subcellularLocation>
</comment>
<dbReference type="RefSeq" id="WP_377199819.1">
    <property type="nucleotide sequence ID" value="NZ_JBHUHF010000001.1"/>
</dbReference>